<evidence type="ECO:0000256" key="5">
    <source>
        <dbReference type="ARBA" id="ARBA00022932"/>
    </source>
</evidence>
<proteinExistence type="predicted"/>
<evidence type="ECO:0000256" key="3">
    <source>
        <dbReference type="ARBA" id="ARBA00022695"/>
    </source>
</evidence>
<dbReference type="Pfam" id="PF07733">
    <property type="entry name" value="DNA_pol3_alpha"/>
    <property type="match status" value="1"/>
</dbReference>
<comment type="catalytic activity">
    <reaction evidence="6">
        <text>DNA(n) + a 2'-deoxyribonucleoside 5'-triphosphate = DNA(n+1) + diphosphate</text>
        <dbReference type="Rhea" id="RHEA:22508"/>
        <dbReference type="Rhea" id="RHEA-COMP:17339"/>
        <dbReference type="Rhea" id="RHEA-COMP:17340"/>
        <dbReference type="ChEBI" id="CHEBI:33019"/>
        <dbReference type="ChEBI" id="CHEBI:61560"/>
        <dbReference type="ChEBI" id="CHEBI:173112"/>
        <dbReference type="EC" id="2.7.7.7"/>
    </reaction>
</comment>
<evidence type="ECO:0000259" key="9">
    <source>
        <dbReference type="Pfam" id="PF14579"/>
    </source>
</evidence>
<dbReference type="GO" id="GO:0003887">
    <property type="term" value="F:DNA-directed DNA polymerase activity"/>
    <property type="evidence" value="ECO:0007669"/>
    <property type="project" value="UniProtKB-KW"/>
</dbReference>
<dbReference type="SUPFAM" id="SSF89550">
    <property type="entry name" value="PHP domain-like"/>
    <property type="match status" value="1"/>
</dbReference>
<gene>
    <name evidence="11" type="ORF">CBO05P1_045</name>
</gene>
<dbReference type="InterPro" id="IPR004013">
    <property type="entry name" value="PHP_dom"/>
</dbReference>
<organism evidence="11">
    <name type="scientific">Clostridium botulinum B str. Osaka05</name>
    <dbReference type="NCBI Taxonomy" id="1407017"/>
    <lineage>
        <taxon>Bacteria</taxon>
        <taxon>Bacillati</taxon>
        <taxon>Bacillota</taxon>
        <taxon>Clostridia</taxon>
        <taxon>Eubacteriales</taxon>
        <taxon>Clostridiaceae</taxon>
        <taxon>Clostridium</taxon>
    </lineage>
</organism>
<protein>
    <recommendedName>
        <fullName evidence="1">DNA-directed DNA polymerase</fullName>
        <ecNumber evidence="1">2.7.7.7</ecNumber>
    </recommendedName>
</protein>
<evidence type="ECO:0000256" key="2">
    <source>
        <dbReference type="ARBA" id="ARBA00022679"/>
    </source>
</evidence>
<feature type="domain" description="DNA polymerase helix-hairpin-helix motif" evidence="9">
    <location>
        <begin position="769"/>
        <end position="856"/>
    </location>
</feature>
<dbReference type="Pfam" id="PF02811">
    <property type="entry name" value="PHP"/>
    <property type="match status" value="1"/>
</dbReference>
<keyword evidence="5" id="KW-0239">DNA-directed DNA polymerase</keyword>
<dbReference type="EC" id="2.7.7.7" evidence="1"/>
<dbReference type="EMBL" id="BA000058">
    <property type="protein sequence ID" value="BAO04764.1"/>
    <property type="molecule type" value="Genomic_DNA"/>
</dbReference>
<evidence type="ECO:0000256" key="4">
    <source>
        <dbReference type="ARBA" id="ARBA00022705"/>
    </source>
</evidence>
<evidence type="ECO:0000259" key="7">
    <source>
        <dbReference type="Pfam" id="PF02811"/>
    </source>
</evidence>
<keyword evidence="3" id="KW-0548">Nucleotidyltransferase</keyword>
<dbReference type="Gene3D" id="3.20.20.140">
    <property type="entry name" value="Metal-dependent hydrolases"/>
    <property type="match status" value="1"/>
</dbReference>
<dbReference type="RefSeq" id="WP_030031807.1">
    <property type="nucleotide sequence ID" value="NZ_BA000058.1"/>
</dbReference>
<dbReference type="HOGENOM" id="CLU_009525_0_0_9"/>
<dbReference type="AlphaFoldDB" id="A0A060N9D4"/>
<keyword evidence="4" id="KW-0235">DNA replication</keyword>
<feature type="domain" description="Bacterial DNA polymerase III alpha subunit NTPase" evidence="8">
    <location>
        <begin position="288"/>
        <end position="482"/>
    </location>
</feature>
<reference evidence="11" key="1">
    <citation type="submission" date="2013-10" db="EMBL/GenBank/DDBJ databases">
        <title>Draft genome sequence of Clostridium botulinum type B strain Osaka05.</title>
        <authorList>
            <person name="Sakaguchi Y."/>
            <person name="Hosomi K."/>
            <person name="Uchiyama J."/>
            <person name="Ogura Y."/>
            <person name="Sakaguchi M."/>
            <person name="Kohda T."/>
            <person name="Mukamoto M."/>
            <person name="Misawa N."/>
            <person name="Matsuzaki S."/>
            <person name="Hayashi T."/>
            <person name="Kozaki S."/>
        </authorList>
    </citation>
    <scope>NUCLEOTIDE SEQUENCE</scope>
    <source>
        <strain evidence="11">Osaka05</strain>
    </source>
</reference>
<keyword evidence="2" id="KW-0808">Transferase</keyword>
<evidence type="ECO:0000256" key="6">
    <source>
        <dbReference type="ARBA" id="ARBA00049244"/>
    </source>
</evidence>
<dbReference type="Pfam" id="PF14579">
    <property type="entry name" value="HHH_6"/>
    <property type="match status" value="1"/>
</dbReference>
<dbReference type="PANTHER" id="PTHR32294:SF0">
    <property type="entry name" value="DNA POLYMERASE III SUBUNIT ALPHA"/>
    <property type="match status" value="1"/>
</dbReference>
<dbReference type="InterPro" id="IPR004805">
    <property type="entry name" value="DnaE2/DnaE/PolC"/>
</dbReference>
<evidence type="ECO:0000259" key="10">
    <source>
        <dbReference type="Pfam" id="PF17657"/>
    </source>
</evidence>
<dbReference type="GO" id="GO:0006260">
    <property type="term" value="P:DNA replication"/>
    <property type="evidence" value="ECO:0007669"/>
    <property type="project" value="UniProtKB-KW"/>
</dbReference>
<sequence length="1031" mass="121353">MKNNIRYNNYHKHTHYSNLRTLDVICKPIDYIKRARELRHTTYFTTEHGWGGNVWEAYSLCKENNLKMIFGVEAYYVDNRFEKDRSNYHIILIALNKEGYKDINRIISEANKTGYYYKPRIDLELLLSLNPKNVIITTACVVGRLRDKDCEEKFIIPVKDHFNKNFYLEVQSHKDQAEYNKKIMQLSKKYNIEIIHANDSHYILEEDSKYRDMFLQAKGIFYEDESSFILDYPTSEEIIDRYKKQGILNEDEIKTALKNTLIFDECEDLNFDKKIKIPKIHKEDSNKKLKEIINKEWKKEIKNINKKDKNKYLEAIRYEVDIVEKTHMEDYFILDYEIVKKAINKYNGVLTRTGRGSAPSFYINKLLGFTDIDRISAPITLYPTRFMSVTRILQTKSLPDIDMNWANIESVVKASKDILGEDGVYFMIAYKPLQNSSAFRLWCKAKGLNIKEYNEIAKNLEDYLEDEKWGKLIEESKVFRGVVESVAPSPCSFLLLDKPISEEVGLIKVGNEICCCLDGYNCDVYKYLKNDYLTVKVWKIISEVYKEINQPIDTIKQLGKKVDNKVWELYKKGFTATLNQADSNYATPLIKTYAPKSIAEISAWVASIRPGFASLMNNFLHRKSYSTGVKELDNLLQDSFHYMMYQESIMKYLVWLGISEDETYGIIKKIAKKKFKENELKALKEKLQEGWIKNVGSKDGFEETWQVVNDASKYSFNASHSLSVGIDSLYGAYLKVNYPLEYMTVVLNEYQGDVDETAKIINELPYFNIRLLPPTFGHSKSQYSYDKETNNIYKGVSSIKYMNIDITENLYELSQQNEYNNFIELLKDIKEKTSCNSKQLDILIKLNYFKDFGENKFLLNIVKYFELFYNRKQLKKDKASSFPKEIIKVIQNNSRETNKNYMDLNSENILNEVVKTLKEEKITIKEQIEFEKEYLGYIQTKYDCDKNLAIVLDIDLKYSPKITLYRLTSGQEIVLKMNKRHYNENPLDMWEIIKIVGIKKKNKLRKIDDKWEKVEGEYDLWLNNFYKTEVI</sequence>
<evidence type="ECO:0000313" key="11">
    <source>
        <dbReference type="EMBL" id="BAO04764.1"/>
    </source>
</evidence>
<dbReference type="PANTHER" id="PTHR32294">
    <property type="entry name" value="DNA POLYMERASE III SUBUNIT ALPHA"/>
    <property type="match status" value="1"/>
</dbReference>
<dbReference type="InterPro" id="IPR016195">
    <property type="entry name" value="Pol/histidinol_Pase-like"/>
</dbReference>
<dbReference type="InterPro" id="IPR011708">
    <property type="entry name" value="DNA_pol3_alpha_NTPase_dom"/>
</dbReference>
<dbReference type="GO" id="GO:0008408">
    <property type="term" value="F:3'-5' exonuclease activity"/>
    <property type="evidence" value="ECO:0007669"/>
    <property type="project" value="InterPro"/>
</dbReference>
<dbReference type="InterPro" id="IPR040982">
    <property type="entry name" value="DNA_pol3_finger"/>
</dbReference>
<evidence type="ECO:0000256" key="1">
    <source>
        <dbReference type="ARBA" id="ARBA00012417"/>
    </source>
</evidence>
<evidence type="ECO:0000259" key="8">
    <source>
        <dbReference type="Pfam" id="PF07733"/>
    </source>
</evidence>
<dbReference type="Pfam" id="PF17657">
    <property type="entry name" value="DNA_pol3_finger"/>
    <property type="match status" value="1"/>
</dbReference>
<feature type="domain" description="DNA polymerase III alpha subunit finger" evidence="10">
    <location>
        <begin position="541"/>
        <end position="694"/>
    </location>
</feature>
<dbReference type="InterPro" id="IPR029460">
    <property type="entry name" value="DNAPol_HHH"/>
</dbReference>
<accession>A0A060N9D4</accession>
<name>A0A060N9D4_CLOBO</name>
<feature type="domain" description="PHP" evidence="7">
    <location>
        <begin position="10"/>
        <end position="173"/>
    </location>
</feature>
<dbReference type="Proteomes" id="UP000054164">
    <property type="component" value="Unassembled WGS sequence"/>
</dbReference>